<evidence type="ECO:0000256" key="5">
    <source>
        <dbReference type="SAM" id="MobiDB-lite"/>
    </source>
</evidence>
<dbReference type="GO" id="GO:0030416">
    <property type="term" value="P:methylamine metabolic process"/>
    <property type="evidence" value="ECO:0007669"/>
    <property type="project" value="InterPro"/>
</dbReference>
<dbReference type="Pfam" id="PF07291">
    <property type="entry name" value="MauE"/>
    <property type="match status" value="1"/>
</dbReference>
<keyword evidence="2 6" id="KW-0812">Transmembrane</keyword>
<feature type="compositionally biased region" description="Polar residues" evidence="5">
    <location>
        <begin position="1"/>
        <end position="13"/>
    </location>
</feature>
<evidence type="ECO:0000256" key="1">
    <source>
        <dbReference type="ARBA" id="ARBA00004141"/>
    </source>
</evidence>
<gene>
    <name evidence="8" type="ORF">UFOPK1835_00897</name>
</gene>
<accession>A0A6J6H2W6</accession>
<keyword evidence="4 6" id="KW-0472">Membrane</keyword>
<feature type="transmembrane region" description="Helical" evidence="6">
    <location>
        <begin position="172"/>
        <end position="201"/>
    </location>
</feature>
<dbReference type="GO" id="GO:0016020">
    <property type="term" value="C:membrane"/>
    <property type="evidence" value="ECO:0007669"/>
    <property type="project" value="UniProtKB-SubCell"/>
</dbReference>
<reference evidence="8" key="1">
    <citation type="submission" date="2020-05" db="EMBL/GenBank/DDBJ databases">
        <authorList>
            <person name="Chiriac C."/>
            <person name="Salcher M."/>
            <person name="Ghai R."/>
            <person name="Kavagutti S V."/>
        </authorList>
    </citation>
    <scope>NUCLEOTIDE SEQUENCE</scope>
</reference>
<feature type="transmembrane region" description="Helical" evidence="6">
    <location>
        <begin position="115"/>
        <end position="139"/>
    </location>
</feature>
<sequence length="275" mass="27758">MELKLSSTASASDGATPGYHTRTCRNRSGAPGCDGVAGTDRVLSVKANAVIPTGNIAAPVGTVATDFTESVEEHPEATTSIAATAVRTIAALANRPDSTMCGQRSRMSRDYGENVPVTSAGIGYLAALFLAATFLVAAVSKLRDVAATADEFDLLGVPAPDAMARVVPVVELAIAASLIIVPSIGGLAALVTLAFFTTFLIGRLRAGVRVPCACFGAAGSAPLSGIEIVRNLGLLVLAAAAMLAQTPTVPSIADLVLTGAVIGASVLGLRSARSR</sequence>
<organism evidence="8">
    <name type="scientific">freshwater metagenome</name>
    <dbReference type="NCBI Taxonomy" id="449393"/>
    <lineage>
        <taxon>unclassified sequences</taxon>
        <taxon>metagenomes</taxon>
        <taxon>ecological metagenomes</taxon>
    </lineage>
</organism>
<evidence type="ECO:0000256" key="3">
    <source>
        <dbReference type="ARBA" id="ARBA00022989"/>
    </source>
</evidence>
<proteinExistence type="predicted"/>
<name>A0A6J6H2W6_9ZZZZ</name>
<comment type="subcellular location">
    <subcellularLocation>
        <location evidence="1">Membrane</location>
        <topology evidence="1">Multi-pass membrane protein</topology>
    </subcellularLocation>
</comment>
<evidence type="ECO:0000259" key="7">
    <source>
        <dbReference type="Pfam" id="PF07291"/>
    </source>
</evidence>
<evidence type="ECO:0000313" key="8">
    <source>
        <dbReference type="EMBL" id="CAB4608042.1"/>
    </source>
</evidence>
<protein>
    <submittedName>
        <fullName evidence="8">Unannotated protein</fullName>
    </submittedName>
</protein>
<evidence type="ECO:0000256" key="2">
    <source>
        <dbReference type="ARBA" id="ARBA00022692"/>
    </source>
</evidence>
<evidence type="ECO:0000256" key="4">
    <source>
        <dbReference type="ARBA" id="ARBA00023136"/>
    </source>
</evidence>
<feature type="domain" description="Methylamine utilisation protein MauE" evidence="7">
    <location>
        <begin position="122"/>
        <end position="243"/>
    </location>
</feature>
<dbReference type="EMBL" id="CAEZUP010000031">
    <property type="protein sequence ID" value="CAB4608042.1"/>
    <property type="molecule type" value="Genomic_DNA"/>
</dbReference>
<keyword evidence="3 6" id="KW-1133">Transmembrane helix</keyword>
<dbReference type="AlphaFoldDB" id="A0A6J6H2W6"/>
<feature type="region of interest" description="Disordered" evidence="5">
    <location>
        <begin position="1"/>
        <end position="31"/>
    </location>
</feature>
<dbReference type="InterPro" id="IPR009908">
    <property type="entry name" value="Methylamine_util_MauE"/>
</dbReference>
<feature type="transmembrane region" description="Helical" evidence="6">
    <location>
        <begin position="251"/>
        <end position="269"/>
    </location>
</feature>
<evidence type="ECO:0000256" key="6">
    <source>
        <dbReference type="SAM" id="Phobius"/>
    </source>
</evidence>